<name>A0ABC8VBZ7_9POAL</name>
<evidence type="ECO:0000313" key="13">
    <source>
        <dbReference type="EMBL" id="CAL4887744.1"/>
    </source>
</evidence>
<dbReference type="InterPro" id="IPR041118">
    <property type="entry name" value="Rx_N"/>
</dbReference>
<dbReference type="PRINTS" id="PR00364">
    <property type="entry name" value="DISEASERSIST"/>
</dbReference>
<dbReference type="InterPro" id="IPR058922">
    <property type="entry name" value="WHD_DRP"/>
</dbReference>
<feature type="domain" description="Disease resistance R13L4/SHOC-2-like LRR" evidence="11">
    <location>
        <begin position="566"/>
        <end position="924"/>
    </location>
</feature>
<dbReference type="Pfam" id="PF00931">
    <property type="entry name" value="NB-ARC"/>
    <property type="match status" value="1"/>
</dbReference>
<accession>A0ABC8VBZ7</accession>
<dbReference type="Gene3D" id="1.10.10.10">
    <property type="entry name" value="Winged helix-like DNA-binding domain superfamily/Winged helix DNA-binding domain"/>
    <property type="match status" value="1"/>
</dbReference>
<dbReference type="Gene3D" id="1.20.5.4130">
    <property type="match status" value="1"/>
</dbReference>
<feature type="coiled-coil region" evidence="7">
    <location>
        <begin position="28"/>
        <end position="62"/>
    </location>
</feature>
<dbReference type="GO" id="GO:0000166">
    <property type="term" value="F:nucleotide binding"/>
    <property type="evidence" value="ECO:0007669"/>
    <property type="project" value="UniProtKB-KW"/>
</dbReference>
<evidence type="ECO:0000256" key="6">
    <source>
        <dbReference type="ARBA" id="ARBA00023054"/>
    </source>
</evidence>
<organism evidence="12 14">
    <name type="scientific">Urochloa decumbens</name>
    <dbReference type="NCBI Taxonomy" id="240449"/>
    <lineage>
        <taxon>Eukaryota</taxon>
        <taxon>Viridiplantae</taxon>
        <taxon>Streptophyta</taxon>
        <taxon>Embryophyta</taxon>
        <taxon>Tracheophyta</taxon>
        <taxon>Spermatophyta</taxon>
        <taxon>Magnoliopsida</taxon>
        <taxon>Liliopsida</taxon>
        <taxon>Poales</taxon>
        <taxon>Poaceae</taxon>
        <taxon>PACMAD clade</taxon>
        <taxon>Panicoideae</taxon>
        <taxon>Panicodae</taxon>
        <taxon>Paniceae</taxon>
        <taxon>Melinidinae</taxon>
        <taxon>Urochloa</taxon>
    </lineage>
</organism>
<evidence type="ECO:0000256" key="2">
    <source>
        <dbReference type="ARBA" id="ARBA00022614"/>
    </source>
</evidence>
<keyword evidence="4" id="KW-0547">Nucleotide-binding</keyword>
<dbReference type="InterPro" id="IPR042197">
    <property type="entry name" value="Apaf_helical"/>
</dbReference>
<sequence length="936" mass="103853">MHPTMEHAMVSVATGVLGPLLGKLAALVEKEYAQLKGVRKEIVSLREELRSMNALLQKLAAEDDPDVQVKEWRNQIRDLSYDVEDCVDDFLRRVEHGDDGDVVGFFQKNFSRLKTLGARHGIADKIRQLKARVDDVSKRHGRYIYEGGSSSAQLALRPAAAAVPIDPRLPALCGMAGSLVGIDGPREEIVALLNEGEEEHGKRLKVVSIAGFGGLGKTTLASEVYREVGEQFDCRVTVSVSQSPDIIKILTKILSGVKGQPSHTCNISDQQELIQEIRSYLLHKRYFIIIDDIWDQLVWEVIKAAFPDNYHGSRVITTTRVQSVAAVCCSYRHKYVYRMKPLNEQDSRRLFFDRIFGSEDTCPGELKEVSHQILRKCGGLPLAIIIISSLLASQAAKVKEYWEYVQSSMGSNVGTDRSLEVMRQILNLSYRDLPAHLKTCFIYLGAYPEDFVIWRDDLVRQWVAEGFLEAVDVAGNCFNELVNRSLIQPAGIGYSGEVLSCTVHDLMLDLIIRKYSAEENFLTVVGISREIRIRGPTHNVRRLFHHSEVGRRRTCRMPALGTDLSKVRSFSICGSPSQGHIPALSKFKFIRVLILEFLVDPSDSDDEAESAVNLSAICQLFQLRYLKIHTEVELLLPTRIRSLQHLETLEISSILRSGVALPRDVAQLPCLSYLSVLPHMQRLPEGTGAMRCLRSLAFFVLEEDSLDNVRGLRQLTNLKELYVRLPLDLRFAEAAEARLDVLCSSLPEHGHCKLYVIAWSPAAWFPCVPQWVGRLEKLYSLELGIGQLSKEGVAVLAGLPDLDRLDLSIRGAPSESAAITATGFPALKHLIVTCRAPCLAFEAGAMPTLQTLQLEFNADGATAEQGGCGKALAGVQHLLGLKEIYAYIGGLGKPAPTGTEDSGRMDAVSALRDAIGLHPNRPRLDIMCTQGRYGLQ</sequence>
<dbReference type="InterPro" id="IPR036388">
    <property type="entry name" value="WH-like_DNA-bd_sf"/>
</dbReference>
<evidence type="ECO:0000259" key="8">
    <source>
        <dbReference type="Pfam" id="PF00931"/>
    </source>
</evidence>
<reference evidence="12 14" key="2">
    <citation type="submission" date="2024-10" db="EMBL/GenBank/DDBJ databases">
        <authorList>
            <person name="Ryan C."/>
        </authorList>
    </citation>
    <scope>NUCLEOTIDE SEQUENCE [LARGE SCALE GENOMIC DNA]</scope>
</reference>
<keyword evidence="2" id="KW-0433">Leucine-rich repeat</keyword>
<proteinExistence type="inferred from homology"/>
<dbReference type="PANTHER" id="PTHR23155">
    <property type="entry name" value="DISEASE RESISTANCE PROTEIN RP"/>
    <property type="match status" value="1"/>
</dbReference>
<dbReference type="Gene3D" id="3.40.50.300">
    <property type="entry name" value="P-loop containing nucleotide triphosphate hydrolases"/>
    <property type="match status" value="1"/>
</dbReference>
<dbReference type="FunFam" id="1.10.10.10:FF:000322">
    <property type="entry name" value="Probable disease resistance protein At1g63360"/>
    <property type="match status" value="1"/>
</dbReference>
<comment type="similarity">
    <text evidence="1">Belongs to the disease resistance NB-LRR family.</text>
</comment>
<feature type="domain" description="Disease resistance N-terminal" evidence="9">
    <location>
        <begin position="16"/>
        <end position="98"/>
    </location>
</feature>
<dbReference type="EMBL" id="OZ075111">
    <property type="protein sequence ID" value="CAL4887744.1"/>
    <property type="molecule type" value="Genomic_DNA"/>
</dbReference>
<dbReference type="PANTHER" id="PTHR23155:SF906">
    <property type="entry name" value="OS08G0205100 PROTEIN"/>
    <property type="match status" value="1"/>
</dbReference>
<keyword evidence="6 7" id="KW-0175">Coiled coil</keyword>
<dbReference type="GO" id="GO:0009626">
    <property type="term" value="P:plant-type hypersensitive response"/>
    <property type="evidence" value="ECO:0007669"/>
    <property type="project" value="UniProtKB-ARBA"/>
</dbReference>
<evidence type="ECO:0000256" key="7">
    <source>
        <dbReference type="SAM" id="Coils"/>
    </source>
</evidence>
<evidence type="ECO:0000313" key="12">
    <source>
        <dbReference type="EMBL" id="CAL4887743.1"/>
    </source>
</evidence>
<dbReference type="Pfam" id="PF18052">
    <property type="entry name" value="Rx_N"/>
    <property type="match status" value="1"/>
</dbReference>
<evidence type="ECO:0000259" key="11">
    <source>
        <dbReference type="Pfam" id="PF23598"/>
    </source>
</evidence>
<dbReference type="GO" id="GO:0002758">
    <property type="term" value="P:innate immune response-activating signaling pathway"/>
    <property type="evidence" value="ECO:0007669"/>
    <property type="project" value="UniProtKB-ARBA"/>
</dbReference>
<dbReference type="AlphaFoldDB" id="A0ABC8VBZ7"/>
<dbReference type="Pfam" id="PF23559">
    <property type="entry name" value="WHD_DRP"/>
    <property type="match status" value="1"/>
</dbReference>
<dbReference type="Gene3D" id="1.10.8.430">
    <property type="entry name" value="Helical domain of apoptotic protease-activating factors"/>
    <property type="match status" value="1"/>
</dbReference>
<dbReference type="InterPro" id="IPR044974">
    <property type="entry name" value="Disease_R_plants"/>
</dbReference>
<keyword evidence="14" id="KW-1185">Reference proteome</keyword>
<dbReference type="Pfam" id="PF23598">
    <property type="entry name" value="LRR_14"/>
    <property type="match status" value="1"/>
</dbReference>
<dbReference type="GO" id="GO:0042742">
    <property type="term" value="P:defense response to bacterium"/>
    <property type="evidence" value="ECO:0007669"/>
    <property type="project" value="UniProtKB-ARBA"/>
</dbReference>
<dbReference type="SUPFAM" id="SSF52058">
    <property type="entry name" value="L domain-like"/>
    <property type="match status" value="1"/>
</dbReference>
<gene>
    <name evidence="12" type="ORF">URODEC1_LOCUS1918</name>
    <name evidence="13" type="ORF">URODEC1_LOCUS1919</name>
</gene>
<dbReference type="InterPro" id="IPR032675">
    <property type="entry name" value="LRR_dom_sf"/>
</dbReference>
<dbReference type="Gene3D" id="3.80.10.10">
    <property type="entry name" value="Ribonuclease Inhibitor"/>
    <property type="match status" value="1"/>
</dbReference>
<dbReference type="Proteomes" id="UP001497457">
    <property type="component" value="Chromosome 1b"/>
</dbReference>
<evidence type="ECO:0000259" key="10">
    <source>
        <dbReference type="Pfam" id="PF23559"/>
    </source>
</evidence>
<dbReference type="InterPro" id="IPR055414">
    <property type="entry name" value="LRR_R13L4/SHOC2-like"/>
</dbReference>
<evidence type="ECO:0000256" key="3">
    <source>
        <dbReference type="ARBA" id="ARBA00022737"/>
    </source>
</evidence>
<dbReference type="InterPro" id="IPR002182">
    <property type="entry name" value="NB-ARC"/>
</dbReference>
<evidence type="ECO:0000313" key="14">
    <source>
        <dbReference type="Proteomes" id="UP001497457"/>
    </source>
</evidence>
<evidence type="ECO:0000256" key="5">
    <source>
        <dbReference type="ARBA" id="ARBA00022821"/>
    </source>
</evidence>
<reference evidence="14" key="1">
    <citation type="submission" date="2024-06" db="EMBL/GenBank/DDBJ databases">
        <authorList>
            <person name="Ryan C."/>
        </authorList>
    </citation>
    <scope>NUCLEOTIDE SEQUENCE [LARGE SCALE GENOMIC DNA]</scope>
</reference>
<protein>
    <submittedName>
        <fullName evidence="12">Uncharacterized protein</fullName>
    </submittedName>
</protein>
<keyword evidence="5" id="KW-0611">Plant defense</keyword>
<dbReference type="CDD" id="cd14798">
    <property type="entry name" value="RX-CC_like"/>
    <property type="match status" value="1"/>
</dbReference>
<feature type="domain" description="NB-ARC" evidence="8">
    <location>
        <begin position="200"/>
        <end position="356"/>
    </location>
</feature>
<dbReference type="EMBL" id="OZ075111">
    <property type="protein sequence ID" value="CAL4887743.1"/>
    <property type="molecule type" value="Genomic_DNA"/>
</dbReference>
<evidence type="ECO:0000256" key="4">
    <source>
        <dbReference type="ARBA" id="ARBA00022741"/>
    </source>
</evidence>
<dbReference type="InterPro" id="IPR027417">
    <property type="entry name" value="P-loop_NTPase"/>
</dbReference>
<evidence type="ECO:0000256" key="1">
    <source>
        <dbReference type="ARBA" id="ARBA00008894"/>
    </source>
</evidence>
<dbReference type="InterPro" id="IPR038005">
    <property type="entry name" value="RX-like_CC"/>
</dbReference>
<dbReference type="SUPFAM" id="SSF52540">
    <property type="entry name" value="P-loop containing nucleoside triphosphate hydrolases"/>
    <property type="match status" value="1"/>
</dbReference>
<feature type="domain" description="Disease resistance protein winged helix" evidence="10">
    <location>
        <begin position="447"/>
        <end position="511"/>
    </location>
</feature>
<keyword evidence="3" id="KW-0677">Repeat</keyword>
<evidence type="ECO:0000259" key="9">
    <source>
        <dbReference type="Pfam" id="PF18052"/>
    </source>
</evidence>